<dbReference type="InterPro" id="IPR050188">
    <property type="entry name" value="RluA_PseudoU_synthase"/>
</dbReference>
<proteinExistence type="inferred from homology"/>
<dbReference type="RefSeq" id="WP_210116544.1">
    <property type="nucleotide sequence ID" value="NZ_CP054257.1"/>
</dbReference>
<accession>A0A975ICI6</accession>
<dbReference type="GO" id="GO:0140098">
    <property type="term" value="F:catalytic activity, acting on RNA"/>
    <property type="evidence" value="ECO:0007669"/>
    <property type="project" value="UniProtKB-ARBA"/>
</dbReference>
<reference evidence="3" key="2">
    <citation type="journal article" date="2021" name="Microbiol. Resour. Announc.">
        <title>Complete Genome Sequences of Three Human Oral Treponema parvum Isolates.</title>
        <authorList>
            <person name="Zeng H."/>
            <person name="Watt R.M."/>
        </authorList>
    </citation>
    <scope>NUCLEOTIDE SEQUENCE</scope>
    <source>
        <strain evidence="3">ATCC 700773</strain>
    </source>
</reference>
<evidence type="ECO:0000313" key="4">
    <source>
        <dbReference type="Proteomes" id="UP000671995"/>
    </source>
</evidence>
<dbReference type="InterPro" id="IPR006224">
    <property type="entry name" value="PsdUridine_synth_RluA-like_CS"/>
</dbReference>
<organism evidence="3 4">
    <name type="scientific">Treponema parvum</name>
    <dbReference type="NCBI Taxonomy" id="138851"/>
    <lineage>
        <taxon>Bacteria</taxon>
        <taxon>Pseudomonadati</taxon>
        <taxon>Spirochaetota</taxon>
        <taxon>Spirochaetia</taxon>
        <taxon>Spirochaetales</taxon>
        <taxon>Treponemataceae</taxon>
        <taxon>Treponema</taxon>
    </lineage>
</organism>
<dbReference type="Proteomes" id="UP000671995">
    <property type="component" value="Chromosome"/>
</dbReference>
<dbReference type="PANTHER" id="PTHR21600:SF87">
    <property type="entry name" value="RNA PSEUDOURIDYLATE SYNTHASE DOMAIN-CONTAINING PROTEIN 1"/>
    <property type="match status" value="1"/>
</dbReference>
<dbReference type="EMBL" id="CP054257">
    <property type="protein sequence ID" value="QTQ11832.1"/>
    <property type="molecule type" value="Genomic_DNA"/>
</dbReference>
<protein>
    <submittedName>
        <fullName evidence="3">RNA pseudouridine synthase</fullName>
    </submittedName>
</protein>
<dbReference type="GO" id="GO:0003723">
    <property type="term" value="F:RNA binding"/>
    <property type="evidence" value="ECO:0007669"/>
    <property type="project" value="InterPro"/>
</dbReference>
<name>A0A975ICI6_9SPIR</name>
<dbReference type="GO" id="GO:0000455">
    <property type="term" value="P:enzyme-directed rRNA pseudouridine synthesis"/>
    <property type="evidence" value="ECO:0007669"/>
    <property type="project" value="TreeGrafter"/>
</dbReference>
<dbReference type="Pfam" id="PF00849">
    <property type="entry name" value="PseudoU_synth_2"/>
    <property type="match status" value="1"/>
</dbReference>
<dbReference type="PANTHER" id="PTHR21600">
    <property type="entry name" value="MITOCHONDRIAL RNA PSEUDOURIDINE SYNTHASE"/>
    <property type="match status" value="1"/>
</dbReference>
<dbReference type="SUPFAM" id="SSF55120">
    <property type="entry name" value="Pseudouridine synthase"/>
    <property type="match status" value="1"/>
</dbReference>
<dbReference type="AlphaFoldDB" id="A0A975ICI6"/>
<dbReference type="InterPro" id="IPR006145">
    <property type="entry name" value="PsdUridine_synth_RsuA/RluA"/>
</dbReference>
<dbReference type="InterPro" id="IPR020103">
    <property type="entry name" value="PsdUridine_synth_cat_dom_sf"/>
</dbReference>
<evidence type="ECO:0000313" key="3">
    <source>
        <dbReference type="EMBL" id="QTQ11832.1"/>
    </source>
</evidence>
<dbReference type="CDD" id="cd02869">
    <property type="entry name" value="PseudoU_synth_RluA_like"/>
    <property type="match status" value="1"/>
</dbReference>
<dbReference type="GO" id="GO:0009982">
    <property type="term" value="F:pseudouridine synthase activity"/>
    <property type="evidence" value="ECO:0007669"/>
    <property type="project" value="InterPro"/>
</dbReference>
<feature type="domain" description="Pseudouridine synthase RsuA/RluA-like" evidence="2">
    <location>
        <begin position="21"/>
        <end position="239"/>
    </location>
</feature>
<comment type="similarity">
    <text evidence="1">Belongs to the pseudouridine synthase RluA family.</text>
</comment>
<dbReference type="PROSITE" id="PS01129">
    <property type="entry name" value="PSI_RLU"/>
    <property type="match status" value="1"/>
</dbReference>
<dbReference type="Gene3D" id="3.30.2350.10">
    <property type="entry name" value="Pseudouridine synthase"/>
    <property type="match status" value="1"/>
</dbReference>
<evidence type="ECO:0000256" key="1">
    <source>
        <dbReference type="ARBA" id="ARBA00010876"/>
    </source>
</evidence>
<sequence length="287" mass="31994">MTFKRFTQIEFLNEPSGSDPFLILYKPSGLASAPLKEGGEGNAVFEAAKRFPEILNVNGKKSCERGLLHRLDTETSGLLLIASTQSAYEALQRAQAEDRFVKYYRAVCKDSPKNPDLIGNFPPTGEMHKLLLEKRKLEITSSFRPFGPDRKQVRPVTALSGTAALKKSGKKIYSTTVYLKKIDIKNDMAGIFYEGDSAAILDDGDMKRTTAAGEKTNRLCLVEAEITRGFRHQVRSHLAWAGFPVAGDPLYDFTKSKTMFKFEAYKISFPHPVTGKTIVFDVSDFFA</sequence>
<gene>
    <name evidence="3" type="ORF">HRI96_06235</name>
</gene>
<reference evidence="3" key="1">
    <citation type="submission" date="2020-05" db="EMBL/GenBank/DDBJ databases">
        <authorList>
            <person name="Zeng H."/>
            <person name="Chan Y.K."/>
            <person name="Watt R.M."/>
        </authorList>
    </citation>
    <scope>NUCLEOTIDE SEQUENCE</scope>
    <source>
        <strain evidence="3">ATCC 700773</strain>
    </source>
</reference>
<evidence type="ECO:0000259" key="2">
    <source>
        <dbReference type="Pfam" id="PF00849"/>
    </source>
</evidence>